<comment type="caution">
    <text evidence="5">The sequence shown here is derived from an EMBL/GenBank/DDBJ whole genome shotgun (WGS) entry which is preliminary data.</text>
</comment>
<dbReference type="SUPFAM" id="SSF53822">
    <property type="entry name" value="Periplasmic binding protein-like I"/>
    <property type="match status" value="1"/>
</dbReference>
<dbReference type="AlphaFoldDB" id="K1TJP2"/>
<dbReference type="PANTHER" id="PTHR30146">
    <property type="entry name" value="LACI-RELATED TRANSCRIPTIONAL REPRESSOR"/>
    <property type="match status" value="1"/>
</dbReference>
<dbReference type="CDD" id="cd06267">
    <property type="entry name" value="PBP1_LacI_sugar_binding-like"/>
    <property type="match status" value="1"/>
</dbReference>
<dbReference type="Pfam" id="PF13377">
    <property type="entry name" value="Peripla_BP_3"/>
    <property type="match status" value="1"/>
</dbReference>
<dbReference type="Pfam" id="PF00356">
    <property type="entry name" value="LacI"/>
    <property type="match status" value="1"/>
</dbReference>
<proteinExistence type="predicted"/>
<evidence type="ECO:0000256" key="2">
    <source>
        <dbReference type="ARBA" id="ARBA00023125"/>
    </source>
</evidence>
<gene>
    <name evidence="5" type="ORF">OBE_09498</name>
</gene>
<feature type="domain" description="HTH lacI-type" evidence="4">
    <location>
        <begin position="35"/>
        <end position="89"/>
    </location>
</feature>
<sequence>MIALTFQEKLALYITSKNDSANISWPIIGGVGYMSTLKDVAQRAGVSSITVSRVINTPELVKEKTKDKVMLAMAELKYVPNAAAKSLAVNRTGLIDVFIPSDIDLNNPFVMHFIAGISNALSKRMYPFLILRDKKKEHLCDGYIVTGLLRDEINEFYAYASERDRPVVLFGHTNLPKVSCIDVDNFAGAENITEYLIRQGHRKIVMINVDENKDYTEDRYNGYCSALEKHKLAPPPNAYLRAVNNVQGGHDAALHLMETTDCTAIFCATDTMAIGVCQAIMEKGLRVPEDISVVGFDGLGHNLLSTPHVTTVQQPVYRIGEMLAEQLLKELDG</sequence>
<dbReference type="PROSITE" id="PS00356">
    <property type="entry name" value="HTH_LACI_1"/>
    <property type="match status" value="1"/>
</dbReference>
<dbReference type="CDD" id="cd01392">
    <property type="entry name" value="HTH_LacI"/>
    <property type="match status" value="1"/>
</dbReference>
<keyword evidence="2" id="KW-0238">DNA-binding</keyword>
<dbReference type="Gene3D" id="3.40.50.2300">
    <property type="match status" value="2"/>
</dbReference>
<dbReference type="PROSITE" id="PS50932">
    <property type="entry name" value="HTH_LACI_2"/>
    <property type="match status" value="1"/>
</dbReference>
<reference evidence="5" key="1">
    <citation type="journal article" date="2013" name="Environ. Microbiol.">
        <title>Microbiota from the distal guts of lean and obese adolescents exhibit partial functional redundancy besides clear differences in community structure.</title>
        <authorList>
            <person name="Ferrer M."/>
            <person name="Ruiz A."/>
            <person name="Lanza F."/>
            <person name="Haange S.B."/>
            <person name="Oberbach A."/>
            <person name="Till H."/>
            <person name="Bargiela R."/>
            <person name="Campoy C."/>
            <person name="Segura M.T."/>
            <person name="Richter M."/>
            <person name="von Bergen M."/>
            <person name="Seifert J."/>
            <person name="Suarez A."/>
        </authorList>
    </citation>
    <scope>NUCLEOTIDE SEQUENCE</scope>
</reference>
<dbReference type="GO" id="GO:0000976">
    <property type="term" value="F:transcription cis-regulatory region binding"/>
    <property type="evidence" value="ECO:0007669"/>
    <property type="project" value="TreeGrafter"/>
</dbReference>
<dbReference type="PANTHER" id="PTHR30146:SF154">
    <property type="entry name" value="TRANSCRIPTION REGULATOR, MEMBER OF GALR FAMILY"/>
    <property type="match status" value="1"/>
</dbReference>
<evidence type="ECO:0000313" key="5">
    <source>
        <dbReference type="EMBL" id="EKC59441.1"/>
    </source>
</evidence>
<organism evidence="5">
    <name type="scientific">human gut metagenome</name>
    <dbReference type="NCBI Taxonomy" id="408170"/>
    <lineage>
        <taxon>unclassified sequences</taxon>
        <taxon>metagenomes</taxon>
        <taxon>organismal metagenomes</taxon>
    </lineage>
</organism>
<feature type="non-terminal residue" evidence="5">
    <location>
        <position position="333"/>
    </location>
</feature>
<keyword evidence="3" id="KW-0804">Transcription</keyword>
<dbReference type="SMART" id="SM00354">
    <property type="entry name" value="HTH_LACI"/>
    <property type="match status" value="1"/>
</dbReference>
<evidence type="ECO:0000256" key="1">
    <source>
        <dbReference type="ARBA" id="ARBA00023015"/>
    </source>
</evidence>
<name>K1TJP2_9ZZZZ</name>
<evidence type="ECO:0000259" key="4">
    <source>
        <dbReference type="PROSITE" id="PS50932"/>
    </source>
</evidence>
<dbReference type="InterPro" id="IPR046335">
    <property type="entry name" value="LacI/GalR-like_sensor"/>
</dbReference>
<dbReference type="InterPro" id="IPR000843">
    <property type="entry name" value="HTH_LacI"/>
</dbReference>
<dbReference type="InterPro" id="IPR010982">
    <property type="entry name" value="Lambda_DNA-bd_dom_sf"/>
</dbReference>
<evidence type="ECO:0000256" key="3">
    <source>
        <dbReference type="ARBA" id="ARBA00023163"/>
    </source>
</evidence>
<dbReference type="SUPFAM" id="SSF47413">
    <property type="entry name" value="lambda repressor-like DNA-binding domains"/>
    <property type="match status" value="1"/>
</dbReference>
<dbReference type="GO" id="GO:0003700">
    <property type="term" value="F:DNA-binding transcription factor activity"/>
    <property type="evidence" value="ECO:0007669"/>
    <property type="project" value="TreeGrafter"/>
</dbReference>
<accession>K1TJP2</accession>
<dbReference type="PRINTS" id="PR00036">
    <property type="entry name" value="HTHLACI"/>
</dbReference>
<dbReference type="InterPro" id="IPR028082">
    <property type="entry name" value="Peripla_BP_I"/>
</dbReference>
<keyword evidence="1" id="KW-0805">Transcription regulation</keyword>
<dbReference type="Gene3D" id="1.10.260.40">
    <property type="entry name" value="lambda repressor-like DNA-binding domains"/>
    <property type="match status" value="1"/>
</dbReference>
<dbReference type="EMBL" id="AJWZ01006555">
    <property type="protein sequence ID" value="EKC59441.1"/>
    <property type="molecule type" value="Genomic_DNA"/>
</dbReference>
<protein>
    <submittedName>
        <fullName evidence="5">Transcriptional regulator, LacI family</fullName>
    </submittedName>
</protein>